<organism evidence="3 4">
    <name type="scientific">Desulfofustis glycolicus DSM 9705</name>
    <dbReference type="NCBI Taxonomy" id="1121409"/>
    <lineage>
        <taxon>Bacteria</taxon>
        <taxon>Pseudomonadati</taxon>
        <taxon>Thermodesulfobacteriota</taxon>
        <taxon>Desulfobulbia</taxon>
        <taxon>Desulfobulbales</taxon>
        <taxon>Desulfocapsaceae</taxon>
        <taxon>Desulfofustis</taxon>
    </lineage>
</organism>
<dbReference type="GO" id="GO:0046654">
    <property type="term" value="P:tetrahydrofolate biosynthetic process"/>
    <property type="evidence" value="ECO:0007669"/>
    <property type="project" value="UniProtKB-UniRule"/>
</dbReference>
<feature type="site" description="May be catalytically important" evidence="2">
    <location>
        <position position="145"/>
    </location>
</feature>
<comment type="function">
    <text evidence="2">Converts GTP to 7,8-dihydroneopterin triphosphate.</text>
</comment>
<keyword evidence="1 2" id="KW-0378">Hydrolase</keyword>
<comment type="similarity">
    <text evidence="2">Belongs to the GTP cyclohydrolase IV family.</text>
</comment>
<dbReference type="Gene3D" id="3.10.270.10">
    <property type="entry name" value="Urate Oxidase"/>
    <property type="match status" value="1"/>
</dbReference>
<dbReference type="Proteomes" id="UP000184139">
    <property type="component" value="Unassembled WGS sequence"/>
</dbReference>
<accession>A0A1M5Y478</accession>
<evidence type="ECO:0000256" key="1">
    <source>
        <dbReference type="ARBA" id="ARBA00022801"/>
    </source>
</evidence>
<dbReference type="STRING" id="1121409.SAMN02745124_03578"/>
<evidence type="ECO:0000313" key="4">
    <source>
        <dbReference type="Proteomes" id="UP000184139"/>
    </source>
</evidence>
<dbReference type="NCBIfam" id="NF010200">
    <property type="entry name" value="PRK13674.1-1"/>
    <property type="match status" value="1"/>
</dbReference>
<reference evidence="3 4" key="1">
    <citation type="submission" date="2016-11" db="EMBL/GenBank/DDBJ databases">
        <authorList>
            <person name="Jaros S."/>
            <person name="Januszkiewicz K."/>
            <person name="Wedrychowicz H."/>
        </authorList>
    </citation>
    <scope>NUCLEOTIDE SEQUENCE [LARGE SCALE GENOMIC DNA]</scope>
    <source>
        <strain evidence="3 4">DSM 9705</strain>
    </source>
</reference>
<dbReference type="AlphaFoldDB" id="A0A1M5Y478"/>
<dbReference type="UniPathway" id="UPA00848">
    <property type="reaction ID" value="UER00151"/>
</dbReference>
<dbReference type="HAMAP" id="MF_01527_B">
    <property type="entry name" value="GTP_cyclohydrol_B"/>
    <property type="match status" value="1"/>
</dbReference>
<dbReference type="PANTHER" id="PTHR36445:SF1">
    <property type="entry name" value="GTP CYCLOHYDROLASE MPTA"/>
    <property type="match status" value="1"/>
</dbReference>
<evidence type="ECO:0000313" key="3">
    <source>
        <dbReference type="EMBL" id="SHI06303.1"/>
    </source>
</evidence>
<evidence type="ECO:0000256" key="2">
    <source>
        <dbReference type="HAMAP-Rule" id="MF_01527"/>
    </source>
</evidence>
<dbReference type="EMBL" id="FQXS01000027">
    <property type="protein sequence ID" value="SHI06303.1"/>
    <property type="molecule type" value="Genomic_DNA"/>
</dbReference>
<dbReference type="PANTHER" id="PTHR36445">
    <property type="entry name" value="GTP CYCLOHYDROLASE MPTA"/>
    <property type="match status" value="1"/>
</dbReference>
<gene>
    <name evidence="2" type="primary">folE2</name>
    <name evidence="3" type="ORF">SAMN02745124_03578</name>
</gene>
<keyword evidence="4" id="KW-1185">Reference proteome</keyword>
<dbReference type="Pfam" id="PF02649">
    <property type="entry name" value="GCHY-1"/>
    <property type="match status" value="1"/>
</dbReference>
<dbReference type="InterPro" id="IPR003801">
    <property type="entry name" value="GTP_cyclohydrolase_FolE2/MptA"/>
</dbReference>
<protein>
    <recommendedName>
        <fullName evidence="2">GTP cyclohydrolase FolE2</fullName>
        <ecNumber evidence="2">3.5.4.16</ecNumber>
    </recommendedName>
</protein>
<name>A0A1M5Y478_9BACT</name>
<sequence length="269" mass="29732">MIAQETERFILVRMAIKIAGVKNIKLPITVVQKDGNHQDTVATINLLVRLPAVLQPDCIATFTAVLNRHIERISVEDFPGLLADVCASFSAESARIDMRFPYYLEKTAPVSGTRSLMEYQCIFSGGVGADDGFLLTVKVPVTTLCPCSREISEVGAHNQRAEVTLSARFKKMIWAEDLIALVEQCASCELFALLKRPDEKYVTETAFRNPMFVEDVVRKVAQLTLENPLVTWFSVGVESYESIHKHSAYAYVDSGDISVKNGHVTGMGG</sequence>
<dbReference type="InterPro" id="IPR022838">
    <property type="entry name" value="GTP_cyclohydrolase_FolE2"/>
</dbReference>
<comment type="pathway">
    <text evidence="2">Cofactor biosynthesis; 7,8-dihydroneopterin triphosphate biosynthesis; 7,8-dihydroneopterin triphosphate from GTP: step 1/1.</text>
</comment>
<dbReference type="GO" id="GO:0003934">
    <property type="term" value="F:GTP cyclohydrolase I activity"/>
    <property type="evidence" value="ECO:0007669"/>
    <property type="project" value="UniProtKB-UniRule"/>
</dbReference>
<proteinExistence type="inferred from homology"/>
<dbReference type="EC" id="3.5.4.16" evidence="2"/>
<comment type="catalytic activity">
    <reaction evidence="2">
        <text>GTP + H2O = 7,8-dihydroneopterin 3'-triphosphate + formate + H(+)</text>
        <dbReference type="Rhea" id="RHEA:17473"/>
        <dbReference type="ChEBI" id="CHEBI:15377"/>
        <dbReference type="ChEBI" id="CHEBI:15378"/>
        <dbReference type="ChEBI" id="CHEBI:15740"/>
        <dbReference type="ChEBI" id="CHEBI:37565"/>
        <dbReference type="ChEBI" id="CHEBI:58462"/>
        <dbReference type="EC" id="3.5.4.16"/>
    </reaction>
</comment>